<feature type="transmembrane region" description="Helical" evidence="6">
    <location>
        <begin position="33"/>
        <end position="53"/>
    </location>
</feature>
<reference evidence="9" key="1">
    <citation type="submission" date="2012-12" db="EMBL/GenBank/DDBJ databases">
        <authorList>
            <person name="Hellsten U."/>
            <person name="Grimwood J."/>
            <person name="Chapman J.A."/>
            <person name="Shapiro H."/>
            <person name="Aerts A."/>
            <person name="Otillar R.P."/>
            <person name="Terry A.Y."/>
            <person name="Boore J.L."/>
            <person name="Simakov O."/>
            <person name="Marletaz F."/>
            <person name="Cho S.-J."/>
            <person name="Edsinger-Gonzales E."/>
            <person name="Havlak P."/>
            <person name="Kuo D.-H."/>
            <person name="Larsson T."/>
            <person name="Lv J."/>
            <person name="Arendt D."/>
            <person name="Savage R."/>
            <person name="Osoegawa K."/>
            <person name="de Jong P."/>
            <person name="Lindberg D.R."/>
            <person name="Seaver E.C."/>
            <person name="Weisblat D.A."/>
            <person name="Putnam N.H."/>
            <person name="Grigoriev I.V."/>
            <person name="Rokhsar D.S."/>
        </authorList>
    </citation>
    <scope>NUCLEOTIDE SEQUENCE</scope>
    <source>
        <strain evidence="9">I ESC-2004</strain>
    </source>
</reference>
<keyword evidence="3 6" id="KW-1133">Transmembrane helix</keyword>
<evidence type="ECO:0000313" key="9">
    <source>
        <dbReference type="Proteomes" id="UP000014760"/>
    </source>
</evidence>
<feature type="compositionally biased region" description="Polar residues" evidence="5">
    <location>
        <begin position="420"/>
        <end position="429"/>
    </location>
</feature>
<comment type="subcellular location">
    <subcellularLocation>
        <location evidence="1">Membrane</location>
        <topology evidence="1">Multi-pass membrane protein</topology>
    </subcellularLocation>
</comment>
<evidence type="ECO:0000256" key="2">
    <source>
        <dbReference type="ARBA" id="ARBA00022692"/>
    </source>
</evidence>
<gene>
    <name evidence="7" type="ORF">CAPTEDRAFT_150459</name>
</gene>
<keyword evidence="2 6" id="KW-0812">Transmembrane</keyword>
<feature type="transmembrane region" description="Helical" evidence="6">
    <location>
        <begin position="65"/>
        <end position="83"/>
    </location>
</feature>
<dbReference type="Proteomes" id="UP000014760">
    <property type="component" value="Unassembled WGS sequence"/>
</dbReference>
<dbReference type="EMBL" id="KB293295">
    <property type="protein sequence ID" value="ELU16171.1"/>
    <property type="molecule type" value="Genomic_DNA"/>
</dbReference>
<keyword evidence="4 6" id="KW-0472">Membrane</keyword>
<dbReference type="InterPro" id="IPR005178">
    <property type="entry name" value="Ostalpha/TMEM184C"/>
</dbReference>
<evidence type="ECO:0000256" key="3">
    <source>
        <dbReference type="ARBA" id="ARBA00022989"/>
    </source>
</evidence>
<reference evidence="8" key="3">
    <citation type="submission" date="2015-06" db="UniProtKB">
        <authorList>
            <consortium name="EnsemblMetazoa"/>
        </authorList>
    </citation>
    <scope>IDENTIFICATION</scope>
</reference>
<name>R7VIS8_CAPTE</name>
<evidence type="ECO:0000313" key="7">
    <source>
        <dbReference type="EMBL" id="ELU16171.1"/>
    </source>
</evidence>
<evidence type="ECO:0000256" key="6">
    <source>
        <dbReference type="SAM" id="Phobius"/>
    </source>
</evidence>
<evidence type="ECO:0008006" key="10">
    <source>
        <dbReference type="Google" id="ProtNLM"/>
    </source>
</evidence>
<dbReference type="SMART" id="SM01417">
    <property type="entry name" value="Solute_trans_a"/>
    <property type="match status" value="1"/>
</dbReference>
<dbReference type="OMA" id="AHAFVFN"/>
<protein>
    <recommendedName>
        <fullName evidence="10">Transmembrane protein 184C</fullName>
    </recommendedName>
</protein>
<feature type="region of interest" description="Disordered" evidence="5">
    <location>
        <begin position="405"/>
        <end position="448"/>
    </location>
</feature>
<proteinExistence type="predicted"/>
<evidence type="ECO:0000256" key="5">
    <source>
        <dbReference type="SAM" id="MobiDB-lite"/>
    </source>
</evidence>
<evidence type="ECO:0000256" key="4">
    <source>
        <dbReference type="ARBA" id="ARBA00023136"/>
    </source>
</evidence>
<dbReference type="HOGENOM" id="CLU_012923_1_1_1"/>
<dbReference type="AlphaFoldDB" id="R7VIS8"/>
<dbReference type="PANTHER" id="PTHR23423">
    <property type="entry name" value="ORGANIC SOLUTE TRANSPORTER-RELATED"/>
    <property type="match status" value="1"/>
</dbReference>
<dbReference type="GO" id="GO:0016020">
    <property type="term" value="C:membrane"/>
    <property type="evidence" value="ECO:0007669"/>
    <property type="project" value="UniProtKB-SubCell"/>
</dbReference>
<dbReference type="EMBL" id="AMQN01017599">
    <property type="status" value="NOT_ANNOTATED_CDS"/>
    <property type="molecule type" value="Genomic_DNA"/>
</dbReference>
<dbReference type="FunCoup" id="R7VIS8">
    <property type="interactions" value="954"/>
</dbReference>
<dbReference type="EnsemblMetazoa" id="CapteT150459">
    <property type="protein sequence ID" value="CapteP150459"/>
    <property type="gene ID" value="CapteG150459"/>
</dbReference>
<keyword evidence="9" id="KW-1185">Reference proteome</keyword>
<dbReference type="Pfam" id="PF03619">
    <property type="entry name" value="Solute_trans_a"/>
    <property type="match status" value="1"/>
</dbReference>
<evidence type="ECO:0000313" key="8">
    <source>
        <dbReference type="EnsemblMetazoa" id="CapteP150459"/>
    </source>
</evidence>
<dbReference type="OrthoDB" id="5348404at2759"/>
<feature type="transmembrane region" description="Helical" evidence="6">
    <location>
        <begin position="193"/>
        <end position="217"/>
    </location>
</feature>
<organism evidence="7">
    <name type="scientific">Capitella teleta</name>
    <name type="common">Polychaete worm</name>
    <dbReference type="NCBI Taxonomy" id="283909"/>
    <lineage>
        <taxon>Eukaryota</taxon>
        <taxon>Metazoa</taxon>
        <taxon>Spiralia</taxon>
        <taxon>Lophotrochozoa</taxon>
        <taxon>Annelida</taxon>
        <taxon>Polychaeta</taxon>
        <taxon>Sedentaria</taxon>
        <taxon>Scolecida</taxon>
        <taxon>Capitellidae</taxon>
        <taxon>Capitella</taxon>
    </lineage>
</organism>
<feature type="transmembrane region" description="Helical" evidence="6">
    <location>
        <begin position="229"/>
        <end position="253"/>
    </location>
</feature>
<sequence>MGVYVLVLVVALPIIIVEFQVHGAEKRLQGFFIGGLFVCLAVPISLWGILQHVIHYTQPDLQRHIIRILWMVPIYGINAWFALRFKSLALYLDTAREFYEAYVIYNFMQFLLNFLNKEYLDLNATLEAKAQVKHLFPICCLPPWRNGRSLVNNCKHGILQYTVVRLMTSVIAFICQMVNADVYGDGNFNFKTAYSYLVVINNMSQALAMYCLVLFYTATKDELAPMRPLAKFLCIKAIVFFSFWQGVLIAILVQTGVITADPDSEFYPDTQDIANGLQDFCICVEMLLAAMAHYYSFSHLPYVDYAAAHTDCCASFLSMWDISDVSQDVVEHVRHVGQTAGRVVTGPLRNRDATQAPECERTPLLRDNSCSSDEGLTPMTPPVEYKLQDPTVDQDNDELLNSQAFDGVSNSSGGFHARRSTNPSMSNYVNFEDESAGNATEVKQPINP</sequence>
<accession>R7VIS8</accession>
<dbReference type="STRING" id="283909.R7VIS8"/>
<reference evidence="7 9" key="2">
    <citation type="journal article" date="2013" name="Nature">
        <title>Insights into bilaterian evolution from three spiralian genomes.</title>
        <authorList>
            <person name="Simakov O."/>
            <person name="Marletaz F."/>
            <person name="Cho S.J."/>
            <person name="Edsinger-Gonzales E."/>
            <person name="Havlak P."/>
            <person name="Hellsten U."/>
            <person name="Kuo D.H."/>
            <person name="Larsson T."/>
            <person name="Lv J."/>
            <person name="Arendt D."/>
            <person name="Savage R."/>
            <person name="Osoegawa K."/>
            <person name="de Jong P."/>
            <person name="Grimwood J."/>
            <person name="Chapman J.A."/>
            <person name="Shapiro H."/>
            <person name="Aerts A."/>
            <person name="Otillar R.P."/>
            <person name="Terry A.Y."/>
            <person name="Boore J.L."/>
            <person name="Grigoriev I.V."/>
            <person name="Lindberg D.R."/>
            <person name="Seaver E.C."/>
            <person name="Weisblat D.A."/>
            <person name="Putnam N.H."/>
            <person name="Rokhsar D.S."/>
        </authorList>
    </citation>
    <scope>NUCLEOTIDE SEQUENCE</scope>
    <source>
        <strain evidence="7 9">I ESC-2004</strain>
    </source>
</reference>
<evidence type="ECO:0000256" key="1">
    <source>
        <dbReference type="ARBA" id="ARBA00004141"/>
    </source>
</evidence>